<dbReference type="GO" id="GO:0022857">
    <property type="term" value="F:transmembrane transporter activity"/>
    <property type="evidence" value="ECO:0007669"/>
    <property type="project" value="InterPro"/>
</dbReference>
<keyword evidence="6" id="KW-0325">Glycoprotein</keyword>
<dbReference type="InterPro" id="IPR036259">
    <property type="entry name" value="MFS_trans_sf"/>
</dbReference>
<sequence length="171" mass="18373">MTVPHSSYTTFGRKQSLVILCLASFAATFSPLSSFIFFPAINDISEGLHVSVSRVNLTITSYMIVASLAPAVLGDLADKVDRRIIYIFMMTIYCAANIGLALQSNWTALFVLRMVQSAGIAGKLSSTNVVIGRFPRKLLMTKATIALGYGVVSDIAPPSERGSFVSIMVLG</sequence>
<feature type="transmembrane region" description="Helical" evidence="7">
    <location>
        <begin position="17"/>
        <end position="39"/>
    </location>
</feature>
<feature type="transmembrane region" description="Helical" evidence="7">
    <location>
        <begin position="84"/>
        <end position="102"/>
    </location>
</feature>
<reference evidence="9" key="1">
    <citation type="submission" date="2020-11" db="EMBL/GenBank/DDBJ databases">
        <title>The chromosome-scale genome resource for two endophytic Fusarium species: F. culmorum and F. pseudograminearum.</title>
        <authorList>
            <person name="Yuan Z."/>
        </authorList>
    </citation>
    <scope>NUCLEOTIDE SEQUENCE</scope>
    <source>
        <strain evidence="9">Class2-1B</strain>
    </source>
</reference>
<evidence type="ECO:0000313" key="9">
    <source>
        <dbReference type="EMBL" id="QPC69119.1"/>
    </source>
</evidence>
<dbReference type="InterPro" id="IPR020846">
    <property type="entry name" value="MFS_dom"/>
</dbReference>
<keyword evidence="2" id="KW-0813">Transport</keyword>
<keyword evidence="4 7" id="KW-1133">Transmembrane helix</keyword>
<evidence type="ECO:0000256" key="7">
    <source>
        <dbReference type="SAM" id="Phobius"/>
    </source>
</evidence>
<accession>A0A7S8DIE9</accession>
<dbReference type="InterPro" id="IPR011701">
    <property type="entry name" value="MFS"/>
</dbReference>
<evidence type="ECO:0000256" key="1">
    <source>
        <dbReference type="ARBA" id="ARBA00004141"/>
    </source>
</evidence>
<dbReference type="SUPFAM" id="SSF103473">
    <property type="entry name" value="MFS general substrate transporter"/>
    <property type="match status" value="1"/>
</dbReference>
<evidence type="ECO:0000313" key="10">
    <source>
        <dbReference type="Proteomes" id="UP000663297"/>
    </source>
</evidence>
<evidence type="ECO:0000256" key="3">
    <source>
        <dbReference type="ARBA" id="ARBA00022692"/>
    </source>
</evidence>
<dbReference type="EMBL" id="CP064750">
    <property type="protein sequence ID" value="QPC69119.1"/>
    <property type="molecule type" value="Genomic_DNA"/>
</dbReference>
<name>A0A7S8DIE9_FUSCU</name>
<feature type="domain" description="Major facilitator superfamily (MFS) profile" evidence="8">
    <location>
        <begin position="19"/>
        <end position="171"/>
    </location>
</feature>
<proteinExistence type="predicted"/>
<dbReference type="GO" id="GO:0005886">
    <property type="term" value="C:plasma membrane"/>
    <property type="evidence" value="ECO:0007669"/>
    <property type="project" value="TreeGrafter"/>
</dbReference>
<protein>
    <recommendedName>
        <fullName evidence="8">Major facilitator superfamily (MFS) profile domain-containing protein</fullName>
    </recommendedName>
</protein>
<dbReference type="PANTHER" id="PTHR23502">
    <property type="entry name" value="MAJOR FACILITATOR SUPERFAMILY"/>
    <property type="match status" value="1"/>
</dbReference>
<evidence type="ECO:0000256" key="4">
    <source>
        <dbReference type="ARBA" id="ARBA00022989"/>
    </source>
</evidence>
<dbReference type="AlphaFoldDB" id="A0A7S8DIE9"/>
<keyword evidence="3 7" id="KW-0812">Transmembrane</keyword>
<dbReference type="PANTHER" id="PTHR23502:SF51">
    <property type="entry name" value="QUINIDINE RESISTANCE PROTEIN 1-RELATED"/>
    <property type="match status" value="1"/>
</dbReference>
<evidence type="ECO:0000256" key="2">
    <source>
        <dbReference type="ARBA" id="ARBA00022448"/>
    </source>
</evidence>
<dbReference type="Gene3D" id="1.20.1720.10">
    <property type="entry name" value="Multidrug resistance protein D"/>
    <property type="match status" value="1"/>
</dbReference>
<dbReference type="Pfam" id="PF07690">
    <property type="entry name" value="MFS_1"/>
    <property type="match status" value="1"/>
</dbReference>
<dbReference type="Proteomes" id="UP000663297">
    <property type="component" value="Chromosome 4"/>
</dbReference>
<evidence type="ECO:0000256" key="6">
    <source>
        <dbReference type="ARBA" id="ARBA00023180"/>
    </source>
</evidence>
<organism evidence="9 10">
    <name type="scientific">Fusarium culmorum</name>
    <dbReference type="NCBI Taxonomy" id="5516"/>
    <lineage>
        <taxon>Eukaryota</taxon>
        <taxon>Fungi</taxon>
        <taxon>Dikarya</taxon>
        <taxon>Ascomycota</taxon>
        <taxon>Pezizomycotina</taxon>
        <taxon>Sordariomycetes</taxon>
        <taxon>Hypocreomycetidae</taxon>
        <taxon>Hypocreales</taxon>
        <taxon>Nectriaceae</taxon>
        <taxon>Fusarium</taxon>
    </lineage>
</organism>
<evidence type="ECO:0000256" key="5">
    <source>
        <dbReference type="ARBA" id="ARBA00023136"/>
    </source>
</evidence>
<evidence type="ECO:0000259" key="8">
    <source>
        <dbReference type="PROSITE" id="PS50850"/>
    </source>
</evidence>
<keyword evidence="5 7" id="KW-0472">Membrane</keyword>
<feature type="transmembrane region" description="Helical" evidence="7">
    <location>
        <begin position="59"/>
        <end position="77"/>
    </location>
</feature>
<dbReference type="PROSITE" id="PS50850">
    <property type="entry name" value="MFS"/>
    <property type="match status" value="1"/>
</dbReference>
<gene>
    <name evidence="9" type="ORF">HYE67_011350</name>
</gene>
<comment type="subcellular location">
    <subcellularLocation>
        <location evidence="1">Membrane</location>
        <topology evidence="1">Multi-pass membrane protein</topology>
    </subcellularLocation>
</comment>